<evidence type="ECO:0000256" key="1">
    <source>
        <dbReference type="SAM" id="Phobius"/>
    </source>
</evidence>
<dbReference type="AlphaFoldDB" id="A0A2T0SPG4"/>
<evidence type="ECO:0000313" key="2">
    <source>
        <dbReference type="EMBL" id="PRY35298.1"/>
    </source>
</evidence>
<protein>
    <submittedName>
        <fullName evidence="2">Uncharacterized protein</fullName>
    </submittedName>
</protein>
<keyword evidence="1" id="KW-0812">Transmembrane</keyword>
<gene>
    <name evidence="2" type="ORF">CLV43_114216</name>
</gene>
<dbReference type="Proteomes" id="UP000239494">
    <property type="component" value="Unassembled WGS sequence"/>
</dbReference>
<reference evidence="2 3" key="1">
    <citation type="submission" date="2018-03" db="EMBL/GenBank/DDBJ databases">
        <title>Genomic Encyclopedia of Archaeal and Bacterial Type Strains, Phase II (KMG-II): from individual species to whole genera.</title>
        <authorList>
            <person name="Goeker M."/>
        </authorList>
    </citation>
    <scope>NUCLEOTIDE SEQUENCE [LARGE SCALE GENOMIC DNA]</scope>
    <source>
        <strain evidence="2 3">DSM 44720</strain>
    </source>
</reference>
<comment type="caution">
    <text evidence="2">The sequence shown here is derived from an EMBL/GenBank/DDBJ whole genome shotgun (WGS) entry which is preliminary data.</text>
</comment>
<keyword evidence="1" id="KW-0472">Membrane</keyword>
<dbReference type="EMBL" id="PVTF01000014">
    <property type="protein sequence ID" value="PRY35298.1"/>
    <property type="molecule type" value="Genomic_DNA"/>
</dbReference>
<keyword evidence="3" id="KW-1185">Reference proteome</keyword>
<accession>A0A2T0SPG4</accession>
<organism evidence="2 3">
    <name type="scientific">Umezawaea tangerina</name>
    <dbReference type="NCBI Taxonomy" id="84725"/>
    <lineage>
        <taxon>Bacteria</taxon>
        <taxon>Bacillati</taxon>
        <taxon>Actinomycetota</taxon>
        <taxon>Actinomycetes</taxon>
        <taxon>Pseudonocardiales</taxon>
        <taxon>Pseudonocardiaceae</taxon>
        <taxon>Umezawaea</taxon>
    </lineage>
</organism>
<feature type="transmembrane region" description="Helical" evidence="1">
    <location>
        <begin position="6"/>
        <end position="33"/>
    </location>
</feature>
<evidence type="ECO:0000313" key="3">
    <source>
        <dbReference type="Proteomes" id="UP000239494"/>
    </source>
</evidence>
<name>A0A2T0SPG4_9PSEU</name>
<proteinExistence type="predicted"/>
<sequence>MNPDPVGPWGVIAAVILVVLGVSVAACAAVVVIGRALRRYRFRLGLSRDGIDHVHDNAGRLWAEGPDGLFDLVGSADPAEQGWTYSQLDRVHGRLTRATPPESTTDTR</sequence>
<keyword evidence="1" id="KW-1133">Transmembrane helix</keyword>